<feature type="domain" description="FAD dependent oxidoreductase" evidence="4">
    <location>
        <begin position="77"/>
        <end position="474"/>
    </location>
</feature>
<dbReference type="AlphaFoldDB" id="A0ABD1T5R7"/>
<name>A0ABD1T5R7_9LAMI</name>
<evidence type="ECO:0000256" key="3">
    <source>
        <dbReference type="ARBA" id="ARBA00046185"/>
    </source>
</evidence>
<dbReference type="InterPro" id="IPR006076">
    <property type="entry name" value="FAD-dep_OxRdtase"/>
</dbReference>
<dbReference type="PANTHER" id="PTHR13847">
    <property type="entry name" value="SARCOSINE DEHYDROGENASE-RELATED"/>
    <property type="match status" value="1"/>
</dbReference>
<dbReference type="PANTHER" id="PTHR13847:SF287">
    <property type="entry name" value="FAD-DEPENDENT OXIDOREDUCTASE DOMAIN-CONTAINING PROTEIN 1"/>
    <property type="match status" value="1"/>
</dbReference>
<accession>A0ABD1T5R7</accession>
<comment type="caution">
    <text evidence="5">The sequence shown here is derived from an EMBL/GenBank/DDBJ whole genome shotgun (WGS) entry which is preliminary data.</text>
</comment>
<sequence length="514" mass="55753">MAATVLKFTPTLNFKDKGVVPHVNSKFHFYGGTQIDNTNATLSCSSSIKWKTRTNQFKPVCVAALNSSSELNSHTFDVVIIGAGIIGLTIARQFLLGSNLSVAVVDAAAPCAGATGAGQGYIWKIHRNPGSEHWELAMRSHQLWKALAESIKNQGLDPMQTLGWKETGSLLVARTANECSVLKSRVEQLLEAGLEASFLSYDDLLSEEPDLMVGREGGAAFVPDDRQIDARRTVAFIEKANRCFAPEGRYTEFYYEQATSLLRSESSGEVVAVQTSKNTLYGKKAIIVAAGCWSGSVLHDLTKHSEIELDFPVKPRKGHLLVIENFKSINLNHGLMELGYVNHKSATLSSTSSDSGSGYNAHTSSISMTATMDMSGRLVLGSSRQLVGFNTEIDESIITQIWERAGEFFPILKQVSVKELSKSREVRVGLRPYMPDGKPVIGHVPGISNMFLAAGHEGEGLTLALGTAELIANMVLGNPQKVDPTSYSIVGPRMVTCLRAGPLFHLRGILLLLV</sequence>
<keyword evidence="6" id="KW-1185">Reference proteome</keyword>
<proteinExistence type="predicted"/>
<evidence type="ECO:0000256" key="2">
    <source>
        <dbReference type="ARBA" id="ARBA00039785"/>
    </source>
</evidence>
<dbReference type="Gene3D" id="3.50.50.60">
    <property type="entry name" value="FAD/NAD(P)-binding domain"/>
    <property type="match status" value="1"/>
</dbReference>
<evidence type="ECO:0000259" key="4">
    <source>
        <dbReference type="Pfam" id="PF01266"/>
    </source>
</evidence>
<comment type="function">
    <text evidence="3">Required for the assembly of the mitochondrial membrane respiratory chain NADH dehydrogenase (Complex I). Involved in mid-late stages of complex I assembly.</text>
</comment>
<evidence type="ECO:0000313" key="5">
    <source>
        <dbReference type="EMBL" id="KAL2508079.1"/>
    </source>
</evidence>
<dbReference type="Gene3D" id="3.30.9.10">
    <property type="entry name" value="D-Amino Acid Oxidase, subunit A, domain 2"/>
    <property type="match status" value="1"/>
</dbReference>
<dbReference type="InterPro" id="IPR036188">
    <property type="entry name" value="FAD/NAD-bd_sf"/>
</dbReference>
<dbReference type="EMBL" id="JBFOLJ010000009">
    <property type="protein sequence ID" value="KAL2508079.1"/>
    <property type="molecule type" value="Genomic_DNA"/>
</dbReference>
<dbReference type="GO" id="GO:0016491">
    <property type="term" value="F:oxidoreductase activity"/>
    <property type="evidence" value="ECO:0007669"/>
    <property type="project" value="UniProtKB-KW"/>
</dbReference>
<organism evidence="5 6">
    <name type="scientific">Forsythia ovata</name>
    <dbReference type="NCBI Taxonomy" id="205694"/>
    <lineage>
        <taxon>Eukaryota</taxon>
        <taxon>Viridiplantae</taxon>
        <taxon>Streptophyta</taxon>
        <taxon>Embryophyta</taxon>
        <taxon>Tracheophyta</taxon>
        <taxon>Spermatophyta</taxon>
        <taxon>Magnoliopsida</taxon>
        <taxon>eudicotyledons</taxon>
        <taxon>Gunneridae</taxon>
        <taxon>Pentapetalae</taxon>
        <taxon>asterids</taxon>
        <taxon>lamiids</taxon>
        <taxon>Lamiales</taxon>
        <taxon>Oleaceae</taxon>
        <taxon>Forsythieae</taxon>
        <taxon>Forsythia</taxon>
    </lineage>
</organism>
<reference evidence="6" key="1">
    <citation type="submission" date="2024-07" db="EMBL/GenBank/DDBJ databases">
        <title>Two chromosome-level genome assemblies of Korean endemic species Abeliophyllum distichum and Forsythia ovata (Oleaceae).</title>
        <authorList>
            <person name="Jang H."/>
        </authorList>
    </citation>
    <scope>NUCLEOTIDE SEQUENCE [LARGE SCALE GENOMIC DNA]</scope>
</reference>
<dbReference type="Proteomes" id="UP001604277">
    <property type="component" value="Unassembled WGS sequence"/>
</dbReference>
<evidence type="ECO:0000256" key="1">
    <source>
        <dbReference type="ARBA" id="ARBA00023002"/>
    </source>
</evidence>
<protein>
    <recommendedName>
        <fullName evidence="2">FAD-dependent oxidoreductase domain-containing protein 1</fullName>
    </recommendedName>
</protein>
<dbReference type="SUPFAM" id="SSF51905">
    <property type="entry name" value="FAD/NAD(P)-binding domain"/>
    <property type="match status" value="1"/>
</dbReference>
<evidence type="ECO:0000313" key="6">
    <source>
        <dbReference type="Proteomes" id="UP001604277"/>
    </source>
</evidence>
<dbReference type="SUPFAM" id="SSF54373">
    <property type="entry name" value="FAD-linked reductases, C-terminal domain"/>
    <property type="match status" value="1"/>
</dbReference>
<dbReference type="Pfam" id="PF01266">
    <property type="entry name" value="DAO"/>
    <property type="match status" value="1"/>
</dbReference>
<keyword evidence="1" id="KW-0560">Oxidoreductase</keyword>
<gene>
    <name evidence="5" type="ORF">Fot_31726</name>
</gene>